<dbReference type="EMBL" id="JBEPAZ010000074">
    <property type="protein sequence ID" value="MER6433900.1"/>
    <property type="molecule type" value="Genomic_DNA"/>
</dbReference>
<dbReference type="RefSeq" id="WP_352065860.1">
    <property type="nucleotide sequence ID" value="NZ_JBEPAZ010000074.1"/>
</dbReference>
<evidence type="ECO:0000313" key="2">
    <source>
        <dbReference type="Proteomes" id="UP001470023"/>
    </source>
</evidence>
<sequence length="74" mass="8311">MILHVDRVWLQEAAQQYLRADPDGTDWGVLAVAVARHADEAMGTAVYPEAHHRAAALLHLLVRIPALEPPWPRR</sequence>
<evidence type="ECO:0000313" key="1">
    <source>
        <dbReference type="EMBL" id="MER6433900.1"/>
    </source>
</evidence>
<gene>
    <name evidence="1" type="ORF">ABT272_40300</name>
</gene>
<dbReference type="Proteomes" id="UP001470023">
    <property type="component" value="Unassembled WGS sequence"/>
</dbReference>
<accession>A0ABV1UJJ1</accession>
<reference evidence="1 2" key="1">
    <citation type="submission" date="2024-06" db="EMBL/GenBank/DDBJ databases">
        <title>The Natural Products Discovery Center: Release of the First 8490 Sequenced Strains for Exploring Actinobacteria Biosynthetic Diversity.</title>
        <authorList>
            <person name="Kalkreuter E."/>
            <person name="Kautsar S.A."/>
            <person name="Yang D."/>
            <person name="Bader C.D."/>
            <person name="Teijaro C.N."/>
            <person name="Fluegel L."/>
            <person name="Davis C.M."/>
            <person name="Simpson J.R."/>
            <person name="Lauterbach L."/>
            <person name="Steele A.D."/>
            <person name="Gui C."/>
            <person name="Meng S."/>
            <person name="Li G."/>
            <person name="Viehrig K."/>
            <person name="Ye F."/>
            <person name="Su P."/>
            <person name="Kiefer A.F."/>
            <person name="Nichols A."/>
            <person name="Cepeda A.J."/>
            <person name="Yan W."/>
            <person name="Fan B."/>
            <person name="Jiang Y."/>
            <person name="Adhikari A."/>
            <person name="Zheng C.-J."/>
            <person name="Schuster L."/>
            <person name="Cowan T.M."/>
            <person name="Smanski M.J."/>
            <person name="Chevrette M.G."/>
            <person name="De Carvalho L.P.S."/>
            <person name="Shen B."/>
        </authorList>
    </citation>
    <scope>NUCLEOTIDE SEQUENCE [LARGE SCALE GENOMIC DNA]</scope>
    <source>
        <strain evidence="1 2">NPDC001166</strain>
    </source>
</reference>
<organism evidence="1 2">
    <name type="scientific">Streptomyces sp. 900105245</name>
    <dbReference type="NCBI Taxonomy" id="3154379"/>
    <lineage>
        <taxon>Bacteria</taxon>
        <taxon>Bacillati</taxon>
        <taxon>Actinomycetota</taxon>
        <taxon>Actinomycetes</taxon>
        <taxon>Kitasatosporales</taxon>
        <taxon>Streptomycetaceae</taxon>
        <taxon>Streptomyces</taxon>
    </lineage>
</organism>
<proteinExistence type="predicted"/>
<name>A0ABV1UJJ1_9ACTN</name>
<protein>
    <submittedName>
        <fullName evidence="1">Uncharacterized protein</fullName>
    </submittedName>
</protein>
<comment type="caution">
    <text evidence="1">The sequence shown here is derived from an EMBL/GenBank/DDBJ whole genome shotgun (WGS) entry which is preliminary data.</text>
</comment>
<keyword evidence="2" id="KW-1185">Reference proteome</keyword>